<evidence type="ECO:0000256" key="1">
    <source>
        <dbReference type="SAM" id="MobiDB-lite"/>
    </source>
</evidence>
<sequence>CSRGSRGTSPPGCATRGGRACGRSASTAAGCGCAWRSATPTTTCGWPGSGRSAPPTSCTSSSTGWSAARCAARP</sequence>
<organism evidence="2">
    <name type="scientific">uncultured Pseudonocardia sp</name>
    <dbReference type="NCBI Taxonomy" id="211455"/>
    <lineage>
        <taxon>Bacteria</taxon>
        <taxon>Bacillati</taxon>
        <taxon>Actinomycetota</taxon>
        <taxon>Actinomycetes</taxon>
        <taxon>Pseudonocardiales</taxon>
        <taxon>Pseudonocardiaceae</taxon>
        <taxon>Pseudonocardia</taxon>
        <taxon>environmental samples</taxon>
    </lineage>
</organism>
<dbReference type="EMBL" id="CADCUS010000387">
    <property type="protein sequence ID" value="CAA9420610.1"/>
    <property type="molecule type" value="Genomic_DNA"/>
</dbReference>
<protein>
    <submittedName>
        <fullName evidence="2">Uncharacterized protein</fullName>
    </submittedName>
</protein>
<proteinExistence type="predicted"/>
<feature type="non-terminal residue" evidence="2">
    <location>
        <position position="74"/>
    </location>
</feature>
<feature type="region of interest" description="Disordered" evidence="1">
    <location>
        <begin position="44"/>
        <end position="74"/>
    </location>
</feature>
<feature type="compositionally biased region" description="Low complexity" evidence="1">
    <location>
        <begin position="12"/>
        <end position="23"/>
    </location>
</feature>
<accession>A0A6J4PQ94</accession>
<evidence type="ECO:0000313" key="2">
    <source>
        <dbReference type="EMBL" id="CAA9420610.1"/>
    </source>
</evidence>
<gene>
    <name evidence="2" type="ORF">AVDCRST_MAG66-2631</name>
</gene>
<feature type="region of interest" description="Disordered" evidence="1">
    <location>
        <begin position="1"/>
        <end position="23"/>
    </location>
</feature>
<feature type="non-terminal residue" evidence="2">
    <location>
        <position position="1"/>
    </location>
</feature>
<reference evidence="2" key="1">
    <citation type="submission" date="2020-02" db="EMBL/GenBank/DDBJ databases">
        <authorList>
            <person name="Meier V. D."/>
        </authorList>
    </citation>
    <scope>NUCLEOTIDE SEQUENCE</scope>
    <source>
        <strain evidence="2">AVDCRST_MAG66</strain>
    </source>
</reference>
<dbReference type="AlphaFoldDB" id="A0A6J4PQ94"/>
<name>A0A6J4PQ94_9PSEU</name>
<feature type="compositionally biased region" description="Low complexity" evidence="1">
    <location>
        <begin position="52"/>
        <end position="68"/>
    </location>
</feature>